<dbReference type="InterPro" id="IPR003961">
    <property type="entry name" value="FN3_dom"/>
</dbReference>
<protein>
    <submittedName>
        <fullName evidence="7">Protein-tyrosine-phosphatase</fullName>
    </submittedName>
</protein>
<dbReference type="SUPFAM" id="SSF49265">
    <property type="entry name" value="Fibronectin type III"/>
    <property type="match status" value="3"/>
</dbReference>
<dbReference type="OrthoDB" id="10253954at2759"/>
<reference evidence="4 6" key="2">
    <citation type="submission" date="2018-11" db="EMBL/GenBank/DDBJ databases">
        <authorList>
            <consortium name="Pathogen Informatics"/>
        </authorList>
    </citation>
    <scope>NUCLEOTIDE SEQUENCE [LARGE SCALE GENOMIC DNA]</scope>
</reference>
<name>A0A158Q5Y9_DRAME</name>
<accession>A0A158Q5Y9</accession>
<keyword evidence="2" id="KW-1133">Transmembrane helix</keyword>
<dbReference type="EMBL" id="UYYG01000065">
    <property type="protein sequence ID" value="VDN52545.1"/>
    <property type="molecule type" value="Genomic_DNA"/>
</dbReference>
<keyword evidence="6" id="KW-1185">Reference proteome</keyword>
<dbReference type="Proteomes" id="UP000274756">
    <property type="component" value="Unassembled WGS sequence"/>
</dbReference>
<evidence type="ECO:0000313" key="4">
    <source>
        <dbReference type="EMBL" id="VDN52545.1"/>
    </source>
</evidence>
<keyword evidence="1" id="KW-0677">Repeat</keyword>
<dbReference type="PROSITE" id="PS50853">
    <property type="entry name" value="FN3"/>
    <property type="match status" value="4"/>
</dbReference>
<dbReference type="PANTHER" id="PTHR13817:SF166">
    <property type="entry name" value="NEURONAL IGCAM-RELATED"/>
    <property type="match status" value="1"/>
</dbReference>
<evidence type="ECO:0000313" key="6">
    <source>
        <dbReference type="Proteomes" id="UP000274756"/>
    </source>
</evidence>
<dbReference type="InterPro" id="IPR036116">
    <property type="entry name" value="FN3_sf"/>
</dbReference>
<organism evidence="5 7">
    <name type="scientific">Dracunculus medinensis</name>
    <name type="common">Guinea worm</name>
    <dbReference type="NCBI Taxonomy" id="318479"/>
    <lineage>
        <taxon>Eukaryota</taxon>
        <taxon>Metazoa</taxon>
        <taxon>Ecdysozoa</taxon>
        <taxon>Nematoda</taxon>
        <taxon>Chromadorea</taxon>
        <taxon>Rhabditida</taxon>
        <taxon>Spirurina</taxon>
        <taxon>Dracunculoidea</taxon>
        <taxon>Dracunculidae</taxon>
        <taxon>Dracunculus</taxon>
    </lineage>
</organism>
<feature type="domain" description="Fibronectin type-III" evidence="3">
    <location>
        <begin position="446"/>
        <end position="540"/>
    </location>
</feature>
<dbReference type="InterPro" id="IPR050964">
    <property type="entry name" value="Striated_Muscle_Regulatory"/>
</dbReference>
<proteinExistence type="predicted"/>
<dbReference type="Gene3D" id="2.60.40.10">
    <property type="entry name" value="Immunoglobulins"/>
    <property type="match status" value="3"/>
</dbReference>
<keyword evidence="2" id="KW-0472">Membrane</keyword>
<feature type="domain" description="Fibronectin type-III" evidence="3">
    <location>
        <begin position="349"/>
        <end position="445"/>
    </location>
</feature>
<evidence type="ECO:0000313" key="5">
    <source>
        <dbReference type="Proteomes" id="UP000038040"/>
    </source>
</evidence>
<dbReference type="FunFam" id="2.60.40.10:FF:000551">
    <property type="entry name" value="Protogenin A"/>
    <property type="match status" value="1"/>
</dbReference>
<dbReference type="PANTHER" id="PTHR13817">
    <property type="entry name" value="TITIN"/>
    <property type="match status" value="1"/>
</dbReference>
<feature type="domain" description="Fibronectin type-III" evidence="3">
    <location>
        <begin position="157"/>
        <end position="250"/>
    </location>
</feature>
<feature type="domain" description="Fibronectin type-III" evidence="3">
    <location>
        <begin position="255"/>
        <end position="344"/>
    </location>
</feature>
<gene>
    <name evidence="4" type="ORF">DME_LOCUS2518</name>
</gene>
<evidence type="ECO:0000259" key="3">
    <source>
        <dbReference type="PROSITE" id="PS50853"/>
    </source>
</evidence>
<dbReference type="CDD" id="cd00063">
    <property type="entry name" value="FN3"/>
    <property type="match status" value="3"/>
</dbReference>
<evidence type="ECO:0000256" key="2">
    <source>
        <dbReference type="SAM" id="Phobius"/>
    </source>
</evidence>
<dbReference type="Proteomes" id="UP000038040">
    <property type="component" value="Unplaced"/>
</dbReference>
<evidence type="ECO:0000256" key="1">
    <source>
        <dbReference type="ARBA" id="ARBA00022737"/>
    </source>
</evidence>
<dbReference type="STRING" id="318479.A0A158Q5Y9"/>
<dbReference type="SMART" id="SM00060">
    <property type="entry name" value="FN3"/>
    <property type="match status" value="4"/>
</dbReference>
<evidence type="ECO:0000313" key="7">
    <source>
        <dbReference type="WBParaSite" id="DME_0000860301-mRNA-1"/>
    </source>
</evidence>
<dbReference type="InterPro" id="IPR013783">
    <property type="entry name" value="Ig-like_fold"/>
</dbReference>
<dbReference type="AlphaFoldDB" id="A0A158Q5Y9"/>
<feature type="transmembrane region" description="Helical" evidence="2">
    <location>
        <begin position="564"/>
        <end position="585"/>
    </location>
</feature>
<keyword evidence="2" id="KW-0812">Transmembrane</keyword>
<dbReference type="Pfam" id="PF00041">
    <property type="entry name" value="fn3"/>
    <property type="match status" value="2"/>
</dbReference>
<reference evidence="7" key="1">
    <citation type="submission" date="2016-04" db="UniProtKB">
        <authorList>
            <consortium name="WormBaseParasite"/>
        </authorList>
    </citation>
    <scope>IDENTIFICATION</scope>
</reference>
<sequence length="591" mass="66955">MHTAVDNSFYKIKKFIQKTYTSLYKLIGTKDAPLKMPLKITYAQNILSVPSKQLWVSDRRLHVLRPFYSLRITPTLPHDSGLYQCRLETDPLFALAMSTGSILLIVMGKHCIVQDTIFKPIKYEKERRIYHKLYVSGMAMGYTTANDLKITIVRPLSPSKPEILSVTERSVTLSWKISSSQAHKPILQQAVLIRRLSDKDERIMTLQGNNTTAVISGLMPITQYAFSIRLQNAAGISEFSPFTLQTTLGEALSSAPKIRSIQNTSDGCIKALWEQPVDPNNSLIGYRIMIHRMSTKTMREWYIKSDEHVICGLPYNSKYQISVEADNGYGYSPSALDTFYTDESIPDGPPENIKAQAFSSSTVEVSWNPPKRPNGKIIAYQIYIRLEKEEQPLRLKIHGITSINKISYNISDLQPYKTYALMVSAFTKKGEGDRSNEIFVTTDHQTPSPPEISNITFNCKDTVTVYWSDQSEHIHFYYLLLEGNSQHFYNTTSKMANLQRLTKHLRYSVKVSSVIRSILNNSMPIFSQWSKDEIFLIDDQCKLKSSLCSSPLCESIILPSVPSVSLPVTICAFIVAIILSLLVVLNVEKKL</sequence>
<dbReference type="WBParaSite" id="DME_0000860301-mRNA-1">
    <property type="protein sequence ID" value="DME_0000860301-mRNA-1"/>
    <property type="gene ID" value="DME_0000860301"/>
</dbReference>